<dbReference type="PANTHER" id="PTHR43124:SF3">
    <property type="entry name" value="CHLORAMPHENICOL EFFLUX PUMP RV0191"/>
    <property type="match status" value="1"/>
</dbReference>
<feature type="transmembrane region" description="Helical" evidence="7">
    <location>
        <begin position="136"/>
        <end position="158"/>
    </location>
</feature>
<keyword evidence="4 7" id="KW-0812">Transmembrane</keyword>
<reference evidence="9 10" key="1">
    <citation type="submission" date="2023-07" db="EMBL/GenBank/DDBJ databases">
        <title>Genomic Encyclopedia of Type Strains, Phase IV (KMG-IV): sequencing the most valuable type-strain genomes for metagenomic binning, comparative biology and taxonomic classification.</title>
        <authorList>
            <person name="Goeker M."/>
        </authorList>
    </citation>
    <scope>NUCLEOTIDE SEQUENCE [LARGE SCALE GENOMIC DNA]</scope>
    <source>
        <strain evidence="9 10">T98</strain>
    </source>
</reference>
<organism evidence="9 10">
    <name type="scientific">Paenibacillus forsythiae</name>
    <dbReference type="NCBI Taxonomy" id="365616"/>
    <lineage>
        <taxon>Bacteria</taxon>
        <taxon>Bacillati</taxon>
        <taxon>Bacillota</taxon>
        <taxon>Bacilli</taxon>
        <taxon>Bacillales</taxon>
        <taxon>Paenibacillaceae</taxon>
        <taxon>Paenibacillus</taxon>
    </lineage>
</organism>
<protein>
    <submittedName>
        <fullName evidence="9">MFS family arabinose efflux permease</fullName>
    </submittedName>
</protein>
<evidence type="ECO:0000256" key="1">
    <source>
        <dbReference type="ARBA" id="ARBA00004651"/>
    </source>
</evidence>
<evidence type="ECO:0000256" key="7">
    <source>
        <dbReference type="SAM" id="Phobius"/>
    </source>
</evidence>
<dbReference type="InterPro" id="IPR020846">
    <property type="entry name" value="MFS_dom"/>
</dbReference>
<name>A0ABU3H5X9_9BACL</name>
<dbReference type="Gene3D" id="1.20.1250.20">
    <property type="entry name" value="MFS general substrate transporter like domains"/>
    <property type="match status" value="2"/>
</dbReference>
<evidence type="ECO:0000259" key="8">
    <source>
        <dbReference type="PROSITE" id="PS50850"/>
    </source>
</evidence>
<dbReference type="InterPro" id="IPR011701">
    <property type="entry name" value="MFS"/>
</dbReference>
<evidence type="ECO:0000313" key="10">
    <source>
        <dbReference type="Proteomes" id="UP001248709"/>
    </source>
</evidence>
<dbReference type="SUPFAM" id="SSF103473">
    <property type="entry name" value="MFS general substrate transporter"/>
    <property type="match status" value="1"/>
</dbReference>
<evidence type="ECO:0000256" key="5">
    <source>
        <dbReference type="ARBA" id="ARBA00022989"/>
    </source>
</evidence>
<keyword evidence="10" id="KW-1185">Reference proteome</keyword>
<evidence type="ECO:0000256" key="2">
    <source>
        <dbReference type="ARBA" id="ARBA00022448"/>
    </source>
</evidence>
<keyword evidence="6 7" id="KW-0472">Membrane</keyword>
<dbReference type="PROSITE" id="PS50850">
    <property type="entry name" value="MFS"/>
    <property type="match status" value="1"/>
</dbReference>
<accession>A0ABU3H5X9</accession>
<dbReference type="Pfam" id="PF07690">
    <property type="entry name" value="MFS_1"/>
    <property type="match status" value="1"/>
</dbReference>
<keyword evidence="3" id="KW-1003">Cell membrane</keyword>
<feature type="transmembrane region" description="Helical" evidence="7">
    <location>
        <begin position="271"/>
        <end position="289"/>
    </location>
</feature>
<dbReference type="InterPro" id="IPR036259">
    <property type="entry name" value="MFS_trans_sf"/>
</dbReference>
<dbReference type="PANTHER" id="PTHR43124">
    <property type="entry name" value="PURINE EFFLUX PUMP PBUE"/>
    <property type="match status" value="1"/>
</dbReference>
<evidence type="ECO:0000256" key="3">
    <source>
        <dbReference type="ARBA" id="ARBA00022475"/>
    </source>
</evidence>
<dbReference type="CDD" id="cd17324">
    <property type="entry name" value="MFS_NepI_like"/>
    <property type="match status" value="1"/>
</dbReference>
<feature type="transmembrane region" description="Helical" evidence="7">
    <location>
        <begin position="238"/>
        <end position="259"/>
    </location>
</feature>
<feature type="transmembrane region" description="Helical" evidence="7">
    <location>
        <begin position="206"/>
        <end position="226"/>
    </location>
</feature>
<feature type="transmembrane region" description="Helical" evidence="7">
    <location>
        <begin position="74"/>
        <end position="100"/>
    </location>
</feature>
<dbReference type="InterPro" id="IPR050189">
    <property type="entry name" value="MFS_Efflux_Transporters"/>
</dbReference>
<evidence type="ECO:0000256" key="4">
    <source>
        <dbReference type="ARBA" id="ARBA00022692"/>
    </source>
</evidence>
<comment type="caution">
    <text evidence="9">The sequence shown here is derived from an EMBL/GenBank/DDBJ whole genome shotgun (WGS) entry which is preliminary data.</text>
</comment>
<feature type="transmembrane region" description="Helical" evidence="7">
    <location>
        <begin position="295"/>
        <end position="318"/>
    </location>
</feature>
<dbReference type="Proteomes" id="UP001248709">
    <property type="component" value="Unassembled WGS sequence"/>
</dbReference>
<keyword evidence="5 7" id="KW-1133">Transmembrane helix</keyword>
<feature type="transmembrane region" description="Helical" evidence="7">
    <location>
        <begin position="164"/>
        <end position="185"/>
    </location>
</feature>
<gene>
    <name evidence="9" type="ORF">J2Z22_001759</name>
</gene>
<dbReference type="EMBL" id="JAUSUY010000006">
    <property type="protein sequence ID" value="MDT3426233.1"/>
    <property type="molecule type" value="Genomic_DNA"/>
</dbReference>
<feature type="transmembrane region" description="Helical" evidence="7">
    <location>
        <begin position="358"/>
        <end position="379"/>
    </location>
</feature>
<keyword evidence="2" id="KW-0813">Transport</keyword>
<feature type="domain" description="Major facilitator superfamily (MFS) profile" evidence="8">
    <location>
        <begin position="8"/>
        <end position="381"/>
    </location>
</feature>
<dbReference type="RefSeq" id="WP_025700125.1">
    <property type="nucleotide sequence ID" value="NZ_JAUSUY010000006.1"/>
</dbReference>
<feature type="transmembrane region" description="Helical" evidence="7">
    <location>
        <begin position="7"/>
        <end position="34"/>
    </location>
</feature>
<feature type="transmembrane region" description="Helical" evidence="7">
    <location>
        <begin position="46"/>
        <end position="67"/>
    </location>
</feature>
<proteinExistence type="predicted"/>
<comment type="subcellular location">
    <subcellularLocation>
        <location evidence="1">Cell membrane</location>
        <topology evidence="1">Multi-pass membrane protein</topology>
    </subcellularLocation>
</comment>
<evidence type="ECO:0000256" key="6">
    <source>
        <dbReference type="ARBA" id="ARBA00023136"/>
    </source>
</evidence>
<feature type="transmembrane region" description="Helical" evidence="7">
    <location>
        <begin position="330"/>
        <end position="352"/>
    </location>
</feature>
<evidence type="ECO:0000313" key="9">
    <source>
        <dbReference type="EMBL" id="MDT3426233.1"/>
    </source>
</evidence>
<sequence>MAKGNNLLILILTIGVFGIINTEMGVIGILPSIAEHFHVSVSKAGLLVSFFALAVAVSGPTMPLLFSGINRKKVMLLVLGVFLLGNIVSIFTSSFTLALIARVVPAFFHPIYCSLAFTAAAASVRKEEVPKAVSKVFIGVSAGMVVGVPIVSFIASAVSIEMAMAFFALVNAIVLIATILFVPSIPVKERLSYGSQVRVLQKSMTWLSIATVILLNSAVFGVYSYLAEYLKSVTNMSANSISLTLVLFGGANIIGNVIAGKLLTNNANKSVLAFPFALGIVYIIFFLAGQFTMPMAIITVIWGILAGIGGNINQYWIISAASEAPDFANGLFLTSANLGTTLGSAVGGLFISGMGTQYVVLVGILSLILSLMTILLRIYMSTPKQQLSR</sequence>
<feature type="transmembrane region" description="Helical" evidence="7">
    <location>
        <begin position="106"/>
        <end position="124"/>
    </location>
</feature>